<dbReference type="Proteomes" id="UP000270581">
    <property type="component" value="Unassembled WGS sequence"/>
</dbReference>
<protein>
    <submittedName>
        <fullName evidence="2">Uncharacterized protein</fullName>
    </submittedName>
</protein>
<proteinExistence type="predicted"/>
<dbReference type="EMBL" id="RJJC01000001">
    <property type="protein sequence ID" value="RNJ25903.1"/>
    <property type="molecule type" value="Genomic_DNA"/>
</dbReference>
<name>A0AAJ4R7K1_9EURY</name>
<keyword evidence="1" id="KW-0812">Transmembrane</keyword>
<feature type="transmembrane region" description="Helical" evidence="1">
    <location>
        <begin position="12"/>
        <end position="33"/>
    </location>
</feature>
<keyword evidence="1" id="KW-0472">Membrane</keyword>
<keyword evidence="1" id="KW-1133">Transmembrane helix</keyword>
<sequence length="64" mass="6779">MSRDVEWPDTRSRWPVGTLSVVAIATGSIGVGISLSASSLVATTCSLAVLAVGVYWYGRDARQH</sequence>
<dbReference type="RefSeq" id="WP_075938186.1">
    <property type="nucleotide sequence ID" value="NZ_BDJH01000002.1"/>
</dbReference>
<keyword evidence="3" id="KW-1185">Reference proteome</keyword>
<evidence type="ECO:0000256" key="1">
    <source>
        <dbReference type="SAM" id="Phobius"/>
    </source>
</evidence>
<comment type="caution">
    <text evidence="2">The sequence shown here is derived from an EMBL/GenBank/DDBJ whole genome shotgun (WGS) entry which is preliminary data.</text>
</comment>
<feature type="transmembrane region" description="Helical" evidence="1">
    <location>
        <begin position="39"/>
        <end position="58"/>
    </location>
</feature>
<organism evidence="2 3">
    <name type="scientific">Halosegnis longus</name>
    <dbReference type="NCBI Taxonomy" id="2216012"/>
    <lineage>
        <taxon>Archaea</taxon>
        <taxon>Methanobacteriati</taxon>
        <taxon>Methanobacteriota</taxon>
        <taxon>Stenosarchaea group</taxon>
        <taxon>Halobacteria</taxon>
        <taxon>Halobacteriales</taxon>
        <taxon>Natronomonadaceae</taxon>
        <taxon>Halosegnis</taxon>
    </lineage>
</organism>
<evidence type="ECO:0000313" key="2">
    <source>
        <dbReference type="EMBL" id="RNJ25903.1"/>
    </source>
</evidence>
<accession>A0AAJ4R7K1</accession>
<evidence type="ECO:0000313" key="3">
    <source>
        <dbReference type="Proteomes" id="UP000270581"/>
    </source>
</evidence>
<dbReference type="AlphaFoldDB" id="A0AAJ4R7K1"/>
<reference evidence="2 3" key="1">
    <citation type="submission" date="2018-11" db="EMBL/GenBank/DDBJ databases">
        <title>Genome sequences of Natronomonas sp. CBA1133.</title>
        <authorList>
            <person name="Roh S.W."/>
            <person name="Cha I.-T."/>
        </authorList>
    </citation>
    <scope>NUCLEOTIDE SEQUENCE [LARGE SCALE GENOMIC DNA]</scope>
    <source>
        <strain evidence="2 3">CBA1133</strain>
    </source>
</reference>
<gene>
    <name evidence="2" type="ORF">Nmn1133_03845</name>
</gene>